<keyword evidence="5 7" id="KW-0442">Lipid degradation</keyword>
<dbReference type="InterPro" id="IPR001736">
    <property type="entry name" value="PLipase_D/transphosphatidylase"/>
</dbReference>
<dbReference type="FunFam" id="3.30.870.10:FF:000036">
    <property type="entry name" value="Phospholipase"/>
    <property type="match status" value="1"/>
</dbReference>
<dbReference type="SMART" id="SM00312">
    <property type="entry name" value="PX"/>
    <property type="match status" value="1"/>
</dbReference>
<dbReference type="FunFam" id="2.30.29.30:FF:000351">
    <property type="entry name" value="Phospholipase"/>
    <property type="match status" value="1"/>
</dbReference>
<dbReference type="OrthoDB" id="14911at2759"/>
<keyword evidence="12" id="KW-1185">Reference proteome</keyword>
<reference evidence="11" key="1">
    <citation type="submission" date="2022-03" db="EMBL/GenBank/DDBJ databases">
        <authorList>
            <person name="Sayadi A."/>
        </authorList>
    </citation>
    <scope>NUCLEOTIDE SEQUENCE</scope>
</reference>
<feature type="region of interest" description="Disordered" evidence="8">
    <location>
        <begin position="652"/>
        <end position="672"/>
    </location>
</feature>
<feature type="region of interest" description="Disordered" evidence="8">
    <location>
        <begin position="1"/>
        <end position="39"/>
    </location>
</feature>
<dbReference type="InterPro" id="IPR036871">
    <property type="entry name" value="PX_dom_sf"/>
</dbReference>
<feature type="compositionally biased region" description="Acidic residues" evidence="8">
    <location>
        <begin position="653"/>
        <end position="662"/>
    </location>
</feature>
<dbReference type="InterPro" id="IPR015679">
    <property type="entry name" value="PLipase_D_fam"/>
</dbReference>
<dbReference type="Proteomes" id="UP001152888">
    <property type="component" value="Unassembled WGS sequence"/>
</dbReference>
<evidence type="ECO:0000259" key="9">
    <source>
        <dbReference type="PROSITE" id="PS50035"/>
    </source>
</evidence>
<dbReference type="GO" id="GO:0004630">
    <property type="term" value="F:phospholipase D activity"/>
    <property type="evidence" value="ECO:0007669"/>
    <property type="project" value="UniProtKB-UniRule"/>
</dbReference>
<dbReference type="PANTHER" id="PTHR18896:SF76">
    <property type="entry name" value="PHOSPHOLIPASE"/>
    <property type="match status" value="1"/>
</dbReference>
<evidence type="ECO:0000313" key="12">
    <source>
        <dbReference type="Proteomes" id="UP001152888"/>
    </source>
</evidence>
<evidence type="ECO:0000256" key="3">
    <source>
        <dbReference type="ARBA" id="ARBA00022737"/>
    </source>
</evidence>
<feature type="compositionally biased region" description="Basic residues" evidence="8">
    <location>
        <begin position="168"/>
        <end position="177"/>
    </location>
</feature>
<dbReference type="CDD" id="cd01254">
    <property type="entry name" value="PH_PLD"/>
    <property type="match status" value="1"/>
</dbReference>
<feature type="region of interest" description="Disordered" evidence="8">
    <location>
        <begin position="168"/>
        <end position="193"/>
    </location>
</feature>
<proteinExistence type="inferred from homology"/>
<evidence type="ECO:0000313" key="11">
    <source>
        <dbReference type="EMBL" id="CAH1970191.1"/>
    </source>
</evidence>
<evidence type="ECO:0000256" key="2">
    <source>
        <dbReference type="ARBA" id="ARBA00008664"/>
    </source>
</evidence>
<dbReference type="Pfam" id="PF13091">
    <property type="entry name" value="PLDc_2"/>
    <property type="match status" value="1"/>
</dbReference>
<dbReference type="EMBL" id="CAKOFQ010006772">
    <property type="protein sequence ID" value="CAH1970191.1"/>
    <property type="molecule type" value="Genomic_DNA"/>
</dbReference>
<evidence type="ECO:0000259" key="10">
    <source>
        <dbReference type="PROSITE" id="PS50195"/>
    </source>
</evidence>
<accession>A0A9P0K9J6</accession>
<dbReference type="GO" id="GO:0009395">
    <property type="term" value="P:phospholipid catabolic process"/>
    <property type="evidence" value="ECO:0007669"/>
    <property type="project" value="TreeGrafter"/>
</dbReference>
<evidence type="ECO:0000256" key="8">
    <source>
        <dbReference type="SAM" id="MobiDB-lite"/>
    </source>
</evidence>
<dbReference type="Pfam" id="PF00787">
    <property type="entry name" value="PX"/>
    <property type="match status" value="1"/>
</dbReference>
<dbReference type="InterPro" id="IPR016555">
    <property type="entry name" value="PLipase_D_euk"/>
</dbReference>
<dbReference type="InterPro" id="IPR025202">
    <property type="entry name" value="PLD-like_dom"/>
</dbReference>
<dbReference type="InterPro" id="IPR001683">
    <property type="entry name" value="PX_dom"/>
</dbReference>
<gene>
    <name evidence="11" type="ORF">ACAOBT_LOCUS8803</name>
</gene>
<dbReference type="SUPFAM" id="SSF64268">
    <property type="entry name" value="PX domain"/>
    <property type="match status" value="1"/>
</dbReference>
<evidence type="ECO:0000256" key="5">
    <source>
        <dbReference type="ARBA" id="ARBA00022963"/>
    </source>
</evidence>
<protein>
    <recommendedName>
        <fullName evidence="7">Phospholipase</fullName>
        <ecNumber evidence="7">3.1.4.4</ecNumber>
    </recommendedName>
</protein>
<keyword evidence="3" id="KW-0677">Repeat</keyword>
<keyword evidence="4 7" id="KW-0378">Hydrolase</keyword>
<dbReference type="SUPFAM" id="SSF50729">
    <property type="entry name" value="PH domain-like"/>
    <property type="match status" value="1"/>
</dbReference>
<dbReference type="PROSITE" id="PS50035">
    <property type="entry name" value="PLD"/>
    <property type="match status" value="2"/>
</dbReference>
<dbReference type="PANTHER" id="PTHR18896">
    <property type="entry name" value="PHOSPHOLIPASE D"/>
    <property type="match status" value="1"/>
</dbReference>
<dbReference type="AlphaFoldDB" id="A0A9P0K9J6"/>
<dbReference type="EC" id="3.1.4.4" evidence="7"/>
<dbReference type="CDD" id="cd06895">
    <property type="entry name" value="PX_PLD"/>
    <property type="match status" value="1"/>
</dbReference>
<dbReference type="GO" id="GO:0060627">
    <property type="term" value="P:regulation of vesicle-mediated transport"/>
    <property type="evidence" value="ECO:0007669"/>
    <property type="project" value="TreeGrafter"/>
</dbReference>
<keyword evidence="6" id="KW-0443">Lipid metabolism</keyword>
<dbReference type="Gene3D" id="3.30.870.10">
    <property type="entry name" value="Endonuclease Chain A"/>
    <property type="match status" value="3"/>
</dbReference>
<dbReference type="PIRSF" id="PIRSF009376">
    <property type="entry name" value="Phospholipase_D_euk"/>
    <property type="match status" value="1"/>
</dbReference>
<name>A0A9P0K9J6_ACAOB</name>
<dbReference type="CDD" id="cd09141">
    <property type="entry name" value="PLDc_vPLD1_2_yPLD_like_2"/>
    <property type="match status" value="1"/>
</dbReference>
<dbReference type="Gene3D" id="3.30.1520.10">
    <property type="entry name" value="Phox-like domain"/>
    <property type="match status" value="1"/>
</dbReference>
<evidence type="ECO:0000256" key="6">
    <source>
        <dbReference type="ARBA" id="ARBA00023098"/>
    </source>
</evidence>
<dbReference type="SUPFAM" id="SSF56024">
    <property type="entry name" value="Phospholipase D/nuclease"/>
    <property type="match status" value="2"/>
</dbReference>
<dbReference type="Pfam" id="PF00614">
    <property type="entry name" value="PLDc"/>
    <property type="match status" value="1"/>
</dbReference>
<sequence>MECKNSAEFTGVIEGNKPNEEPTTPEENDLSITRPSLGSDAEFDDELAIAESIKLVDMGDGPVAIENSDVELECDDQLEGLPYSSITNCKKFKSYHRNLFIPGVDITATITNYERNLTTHVLNPNLYTIALAHGPFHWKIKKRYKHFQTLQQQLVLFRTSLNIPFPSKTHKNKRKTFRQNAPVSPKGKRKSALPRFPKKPDVLVTYDKLENRMKQLENYLNNLLSFTIYRNHPATIEFLEVSHLSFISGLGFKGKEGLVRKKTGSTHPGQSGCKCFGLYHCFCCIRCQQLCNDMICSRWVKRWLFMKDTFFGYINPENGQLKSVILYDQGFEVVTGMYSIGLQTGFHVQTLSRQISLKCYTRRKGKEWTQALKEVAGTTAKEFTQMNPNRSFAPIRNNITASWFVDGASYMSAVADAIDNAKEEVFITDWWLSPEIYLKRPAIVGDYWQLKNLLKRKADAGVKVYILLYKEVEMALGLNSYYSKQKLVESSENIKVLRHPDHAKAGIFLWAHHEKMVVVDQTYAFVGGIDLCYGRWDDDKHRLTDLGSISPTIDVSTLKKRSSSAPAGDVIYPLPVPYYKQAPLPTVKEPEIPIEDTVTNDIPQLEPGDHLLIPPRPDKIKMNTPEFDRKHLIIDTIKSKGKELINLVYNPNEECDEPEPESPNEKADQQDLQTPEQIIDTLDGQAKLWIGKDYVNFIVKDFTNLESPFDDFIDRVTTPRMPWHDIGMCVQGAAARDVARHFIQRWNATKLDKAKKNTQYPYLMPKSYNEFKPLPVFFPNMTHKVTCQVLRCVSCWSAGFLEPDTVEQSIHEAYIETIMRAQHYIYIENQFFISLPYHNPNTKNQIAEALYKRIITAHKSKQVFRVYVVMPLLPGFEGEVGAPSGTSLHAITHWNYLSISQGKDAILNRLKDAGIEDPSQYISFYGLRNHSTLNGEPITELIYVHSKLMIVDDKIVICGSANINDRSLIGKRDSEIAVIIEDEAFDDGIMNDNAFPCGQFAGSLRKYLFKEHLGVLGKENEVFDFDVTDPTSDHFYNDIWRKTASLNTEFYEKVFHCLPTDSVQTFADLKRNHEEKPLWISEYSRAQKMLESIQGHLVLLPLNFICKECLTPAASSVEGMMPTSLWT</sequence>
<organism evidence="11 12">
    <name type="scientific">Acanthoscelides obtectus</name>
    <name type="common">Bean weevil</name>
    <name type="synonym">Bruchus obtectus</name>
    <dbReference type="NCBI Taxonomy" id="200917"/>
    <lineage>
        <taxon>Eukaryota</taxon>
        <taxon>Metazoa</taxon>
        <taxon>Ecdysozoa</taxon>
        <taxon>Arthropoda</taxon>
        <taxon>Hexapoda</taxon>
        <taxon>Insecta</taxon>
        <taxon>Pterygota</taxon>
        <taxon>Neoptera</taxon>
        <taxon>Endopterygota</taxon>
        <taxon>Coleoptera</taxon>
        <taxon>Polyphaga</taxon>
        <taxon>Cucujiformia</taxon>
        <taxon>Chrysomeloidea</taxon>
        <taxon>Chrysomelidae</taxon>
        <taxon>Bruchinae</taxon>
        <taxon>Bruchini</taxon>
        <taxon>Acanthoscelides</taxon>
    </lineage>
</organism>
<comment type="caution">
    <text evidence="11">The sequence shown here is derived from an EMBL/GenBank/DDBJ whole genome shotgun (WGS) entry which is preliminary data.</text>
</comment>
<feature type="domain" description="PX" evidence="10">
    <location>
        <begin position="105"/>
        <end position="245"/>
    </location>
</feature>
<evidence type="ECO:0000256" key="7">
    <source>
        <dbReference type="PIRNR" id="PIRNR009376"/>
    </source>
</evidence>
<dbReference type="GO" id="GO:0035091">
    <property type="term" value="F:phosphatidylinositol binding"/>
    <property type="evidence" value="ECO:0007669"/>
    <property type="project" value="InterPro"/>
</dbReference>
<dbReference type="SMART" id="SM00155">
    <property type="entry name" value="PLDc"/>
    <property type="match status" value="2"/>
</dbReference>
<evidence type="ECO:0000256" key="1">
    <source>
        <dbReference type="ARBA" id="ARBA00000798"/>
    </source>
</evidence>
<dbReference type="CDD" id="cd09138">
    <property type="entry name" value="PLDc_vPLD1_2_yPLD_like_1"/>
    <property type="match status" value="1"/>
</dbReference>
<dbReference type="GO" id="GO:0006654">
    <property type="term" value="P:phosphatidic acid biosynthetic process"/>
    <property type="evidence" value="ECO:0007669"/>
    <property type="project" value="InterPro"/>
</dbReference>
<evidence type="ECO:0000256" key="4">
    <source>
        <dbReference type="ARBA" id="ARBA00022801"/>
    </source>
</evidence>
<dbReference type="GO" id="GO:0035556">
    <property type="term" value="P:intracellular signal transduction"/>
    <property type="evidence" value="ECO:0007669"/>
    <property type="project" value="InterPro"/>
</dbReference>
<feature type="domain" description="PLD phosphodiesterase" evidence="9">
    <location>
        <begin position="940"/>
        <end position="967"/>
    </location>
</feature>
<dbReference type="FunFam" id="3.30.870.10:FF:000048">
    <property type="entry name" value="Phospholipase"/>
    <property type="match status" value="1"/>
</dbReference>
<feature type="domain" description="PLD phosphodiesterase" evidence="9">
    <location>
        <begin position="508"/>
        <end position="535"/>
    </location>
</feature>
<comment type="similarity">
    <text evidence="2 7">Belongs to the phospholipase D family.</text>
</comment>
<dbReference type="FunFam" id="3.30.870.10:FF:000011">
    <property type="entry name" value="Phospholipase"/>
    <property type="match status" value="1"/>
</dbReference>
<comment type="catalytic activity">
    <reaction evidence="1 7">
        <text>a 1,2-diacyl-sn-glycero-3-phosphocholine + H2O = a 1,2-diacyl-sn-glycero-3-phosphate + choline + H(+)</text>
        <dbReference type="Rhea" id="RHEA:14445"/>
        <dbReference type="ChEBI" id="CHEBI:15354"/>
        <dbReference type="ChEBI" id="CHEBI:15377"/>
        <dbReference type="ChEBI" id="CHEBI:15378"/>
        <dbReference type="ChEBI" id="CHEBI:57643"/>
        <dbReference type="ChEBI" id="CHEBI:58608"/>
        <dbReference type="EC" id="3.1.4.4"/>
    </reaction>
</comment>
<dbReference type="PROSITE" id="PS50195">
    <property type="entry name" value="PX"/>
    <property type="match status" value="1"/>
</dbReference>